<keyword evidence="2" id="KW-0677">Repeat</keyword>
<dbReference type="PANTHER" id="PTHR22990:SF15">
    <property type="entry name" value="F-BOX ONLY PROTEIN 10"/>
    <property type="match status" value="1"/>
</dbReference>
<dbReference type="Pfam" id="PF05048">
    <property type="entry name" value="NosD"/>
    <property type="match status" value="1"/>
</dbReference>
<dbReference type="PATRIC" id="fig|1110509.7.peg.1986"/>
<dbReference type="NCBIfam" id="TIGR03804">
    <property type="entry name" value="para_beta_helix"/>
    <property type="match status" value="2"/>
</dbReference>
<dbReference type="OrthoDB" id="36243at2157"/>
<dbReference type="InterPro" id="IPR006626">
    <property type="entry name" value="PbH1"/>
</dbReference>
<accession>G7WPE5</accession>
<dbReference type="STRING" id="1110509.Mhar_1788"/>
<keyword evidence="7" id="KW-1185">Reference proteome</keyword>
<gene>
    <name evidence="6" type="ordered locus">Mhar_1788</name>
</gene>
<dbReference type="Proteomes" id="UP000005877">
    <property type="component" value="Chromosome"/>
</dbReference>
<dbReference type="InterPro" id="IPR012334">
    <property type="entry name" value="Pectin_lyas_fold"/>
</dbReference>
<dbReference type="InterPro" id="IPR007742">
    <property type="entry name" value="NosD_dom"/>
</dbReference>
<evidence type="ECO:0000313" key="7">
    <source>
        <dbReference type="Proteomes" id="UP000005877"/>
    </source>
</evidence>
<name>G7WPE5_METH6</name>
<evidence type="ECO:0000256" key="1">
    <source>
        <dbReference type="ARBA" id="ARBA00004906"/>
    </source>
</evidence>
<evidence type="ECO:0000259" key="5">
    <source>
        <dbReference type="Pfam" id="PF05048"/>
    </source>
</evidence>
<evidence type="ECO:0000256" key="3">
    <source>
        <dbReference type="ARBA" id="ARBA00022786"/>
    </source>
</evidence>
<dbReference type="GeneID" id="12510959"/>
<evidence type="ECO:0000313" key="6">
    <source>
        <dbReference type="EMBL" id="AET65146.1"/>
    </source>
</evidence>
<protein>
    <submittedName>
        <fullName evidence="6">Cell surface protein</fullName>
    </submittedName>
</protein>
<proteinExistence type="predicted"/>
<feature type="region of interest" description="Disordered" evidence="4">
    <location>
        <begin position="216"/>
        <end position="255"/>
    </location>
</feature>
<dbReference type="Gene3D" id="2.160.20.10">
    <property type="entry name" value="Single-stranded right-handed beta-helix, Pectin lyase-like"/>
    <property type="match status" value="1"/>
</dbReference>
<feature type="compositionally biased region" description="Low complexity" evidence="4">
    <location>
        <begin position="239"/>
        <end position="255"/>
    </location>
</feature>
<dbReference type="EMBL" id="CP003117">
    <property type="protein sequence ID" value="AET65146.1"/>
    <property type="molecule type" value="Genomic_DNA"/>
</dbReference>
<dbReference type="HOGENOM" id="CLU_1088245_0_0_2"/>
<dbReference type="PANTHER" id="PTHR22990">
    <property type="entry name" value="F-BOX ONLY PROTEIN"/>
    <property type="match status" value="1"/>
</dbReference>
<keyword evidence="3" id="KW-0833">Ubl conjugation pathway</keyword>
<sequence length="255" mass="26379">MFEDWIRAGSGQKLLSAVILAALSIASAQGAAITVGPEGCDYGSIQGAVEAADPGDTITVEGGTYKENVIVDKSLVLRGKGSGEGRPVIDGNGVGSAVLLAADRITLEGFIVKNAGFGKAGIEVKSDKNFIRNNLVTANRWYGISLSDSQENVITGNVVSSNKYGIWISSGSSSSTIAQNQLEKNANGNAVDAGRNGWEGNAYDDLEEGETRYRIAGGSNVDESPKPLAPGSGNDEPKTSTITVTITIPTPVITS</sequence>
<evidence type="ECO:0000256" key="2">
    <source>
        <dbReference type="ARBA" id="ARBA00022737"/>
    </source>
</evidence>
<dbReference type="SUPFAM" id="SSF51126">
    <property type="entry name" value="Pectin lyase-like"/>
    <property type="match status" value="1"/>
</dbReference>
<dbReference type="RefSeq" id="WP_014587326.1">
    <property type="nucleotide sequence ID" value="NC_017527.1"/>
</dbReference>
<dbReference type="AlphaFoldDB" id="G7WPE5"/>
<feature type="domain" description="Periplasmic copper-binding protein NosD beta helix" evidence="5">
    <location>
        <begin position="90"/>
        <end position="198"/>
    </location>
</feature>
<dbReference type="SMART" id="SM00710">
    <property type="entry name" value="PbH1"/>
    <property type="match status" value="4"/>
</dbReference>
<reference evidence="6 7" key="1">
    <citation type="journal article" date="2012" name="PLoS ONE">
        <title>The genome characteristics and predicted function of methyl-group oxidation pathway in the obligate aceticlastic methanogens, Methanosaeta spp.</title>
        <authorList>
            <person name="Zhu J."/>
            <person name="Zheng H."/>
            <person name="Ai G."/>
            <person name="Zhang G."/>
            <person name="Liu D."/>
            <person name="Liu X."/>
            <person name="Dong X."/>
        </authorList>
    </citation>
    <scope>NUCLEOTIDE SEQUENCE [LARGE SCALE GENOMIC DNA]</scope>
    <source>
        <strain evidence="6 7">6Ac</strain>
    </source>
</reference>
<dbReference type="InterPro" id="IPR051550">
    <property type="entry name" value="SCF-Subunits/Alg-Epimerases"/>
</dbReference>
<dbReference type="InterPro" id="IPR011050">
    <property type="entry name" value="Pectin_lyase_fold/virulence"/>
</dbReference>
<dbReference type="InterPro" id="IPR022441">
    <property type="entry name" value="Para_beta_helix_rpt-2"/>
</dbReference>
<evidence type="ECO:0000256" key="4">
    <source>
        <dbReference type="SAM" id="MobiDB-lite"/>
    </source>
</evidence>
<comment type="pathway">
    <text evidence="1">Protein modification; protein ubiquitination.</text>
</comment>
<organism evidence="6 7">
    <name type="scientific">Methanothrix harundinacea (strain 6Ac)</name>
    <name type="common">Methanosaeta harundinacea</name>
    <dbReference type="NCBI Taxonomy" id="1110509"/>
    <lineage>
        <taxon>Archaea</taxon>
        <taxon>Methanobacteriati</taxon>
        <taxon>Methanobacteriota</taxon>
        <taxon>Stenosarchaea group</taxon>
        <taxon>Methanomicrobia</taxon>
        <taxon>Methanotrichales</taxon>
        <taxon>Methanotrichaceae</taxon>
        <taxon>Methanothrix</taxon>
    </lineage>
</organism>
<dbReference type="KEGG" id="mhi:Mhar_1788"/>